<evidence type="ECO:0000256" key="1">
    <source>
        <dbReference type="SAM" id="MobiDB-lite"/>
    </source>
</evidence>
<evidence type="ECO:0000313" key="3">
    <source>
        <dbReference type="EMBL" id="PFG73825.1"/>
    </source>
</evidence>
<dbReference type="Gene3D" id="1.10.1220.10">
    <property type="entry name" value="Met repressor-like"/>
    <property type="match status" value="1"/>
</dbReference>
<dbReference type="EMBL" id="PDJQ01000001">
    <property type="protein sequence ID" value="PFG73825.1"/>
    <property type="molecule type" value="Genomic_DNA"/>
</dbReference>
<keyword evidence="4" id="KW-1185">Reference proteome</keyword>
<gene>
    <name evidence="3" type="ORF">A9A59_1031</name>
</gene>
<dbReference type="AlphaFoldDB" id="A0A2A9HFP0"/>
<dbReference type="Proteomes" id="UP000223071">
    <property type="component" value="Unassembled WGS sequence"/>
</dbReference>
<organism evidence="3 4">
    <name type="scientific">Tepidiforma thermophila (strain KCTC 52669 / CGMCC 1.13589 / G233)</name>
    <dbReference type="NCBI Taxonomy" id="2761530"/>
    <lineage>
        <taxon>Bacteria</taxon>
        <taxon>Bacillati</taxon>
        <taxon>Chloroflexota</taxon>
        <taxon>Tepidiformia</taxon>
        <taxon>Tepidiformales</taxon>
        <taxon>Tepidiformaceae</taxon>
        <taxon>Tepidiforma</taxon>
    </lineage>
</organism>
<dbReference type="SUPFAM" id="SSF47598">
    <property type="entry name" value="Ribbon-helix-helix"/>
    <property type="match status" value="1"/>
</dbReference>
<dbReference type="InterPro" id="IPR013321">
    <property type="entry name" value="Arc_rbn_hlx_hlx"/>
</dbReference>
<sequence length="85" mass="9416">MANVTIRNVPEELHAALKERARRNRRSLNEEVLALLESACQAPPGPADELAGAIDAARERWRDSAREQELPTSDEVAGWIRSGRA</sequence>
<feature type="domain" description="Antitoxin FitA-like ribbon-helix-helix" evidence="2">
    <location>
        <begin position="2"/>
        <end position="39"/>
    </location>
</feature>
<dbReference type="InterPro" id="IPR010985">
    <property type="entry name" value="Ribbon_hlx_hlx"/>
</dbReference>
<name>A0A2A9HFP0_TEPT2</name>
<dbReference type="Pfam" id="PF22513">
    <property type="entry name" value="FitA-like_RHH"/>
    <property type="match status" value="1"/>
</dbReference>
<evidence type="ECO:0000313" key="4">
    <source>
        <dbReference type="Proteomes" id="UP000223071"/>
    </source>
</evidence>
<protein>
    <submittedName>
        <fullName evidence="3">Arc-like DNA binding dprotein</fullName>
    </submittedName>
</protein>
<reference evidence="3 4" key="1">
    <citation type="submission" date="2017-09" db="EMBL/GenBank/DDBJ databases">
        <title>Sequencing the genomes of two abundant thermophiles in Great Basin hot springs: Thermocrinis jamiesonii and novel Chloroflexi Thermoflexus hugenholtzii.</title>
        <authorList>
            <person name="Hedlund B."/>
        </authorList>
    </citation>
    <scope>NUCLEOTIDE SEQUENCE [LARGE SCALE GENOMIC DNA]</scope>
    <source>
        <strain evidence="3 4">G233</strain>
    </source>
</reference>
<proteinExistence type="predicted"/>
<dbReference type="InterPro" id="IPR053853">
    <property type="entry name" value="FitA-like_RHH"/>
</dbReference>
<dbReference type="GO" id="GO:0006355">
    <property type="term" value="P:regulation of DNA-templated transcription"/>
    <property type="evidence" value="ECO:0007669"/>
    <property type="project" value="InterPro"/>
</dbReference>
<feature type="region of interest" description="Disordered" evidence="1">
    <location>
        <begin position="61"/>
        <end position="85"/>
    </location>
</feature>
<accession>A0A2A9HFP0</accession>
<dbReference type="RefSeq" id="WP_098503261.1">
    <property type="nucleotide sequence ID" value="NZ_PDJQ01000001.1"/>
</dbReference>
<evidence type="ECO:0000259" key="2">
    <source>
        <dbReference type="Pfam" id="PF22513"/>
    </source>
</evidence>
<comment type="caution">
    <text evidence="3">The sequence shown here is derived from an EMBL/GenBank/DDBJ whole genome shotgun (WGS) entry which is preliminary data.</text>
</comment>